<protein>
    <recommendedName>
        <fullName evidence="1">Gp5/Type VI secretion system Vgr protein OB-fold domain-containing protein</fullName>
    </recommendedName>
</protein>
<evidence type="ECO:0000259" key="1">
    <source>
        <dbReference type="Pfam" id="PF04717"/>
    </source>
</evidence>
<dbReference type="SUPFAM" id="SSF69255">
    <property type="entry name" value="gp5 N-terminal domain-like"/>
    <property type="match status" value="1"/>
</dbReference>
<feature type="domain" description="Gp5/Type VI secretion system Vgr protein OB-fold" evidence="1">
    <location>
        <begin position="8"/>
        <end position="76"/>
    </location>
</feature>
<organism evidence="2 3">
    <name type="scientific">Neoroseomonas terrae</name>
    <dbReference type="NCBI Taxonomy" id="424799"/>
    <lineage>
        <taxon>Bacteria</taxon>
        <taxon>Pseudomonadati</taxon>
        <taxon>Pseudomonadota</taxon>
        <taxon>Alphaproteobacteria</taxon>
        <taxon>Acetobacterales</taxon>
        <taxon>Acetobacteraceae</taxon>
        <taxon>Neoroseomonas</taxon>
    </lineage>
</organism>
<dbReference type="Gene3D" id="2.40.50.230">
    <property type="entry name" value="Gp5 N-terminal domain"/>
    <property type="match status" value="1"/>
</dbReference>
<gene>
    <name evidence="2" type="ORF">GXW78_09425</name>
</gene>
<comment type="caution">
    <text evidence="2">The sequence shown here is derived from an EMBL/GenBank/DDBJ whole genome shotgun (WGS) entry which is preliminary data.</text>
</comment>
<dbReference type="InterPro" id="IPR037026">
    <property type="entry name" value="Vgr_OB-fold_dom_sf"/>
</dbReference>
<evidence type="ECO:0000313" key="3">
    <source>
        <dbReference type="Proteomes" id="UP000698752"/>
    </source>
</evidence>
<reference evidence="3" key="1">
    <citation type="journal article" date="2021" name="Syst. Appl. Microbiol.">
        <title>Roseomonas hellenica sp. nov., isolated from roots of wild-growing Alkanna tinctoria.</title>
        <authorList>
            <person name="Rat A."/>
            <person name="Naranjo H.D."/>
            <person name="Lebbe L."/>
            <person name="Cnockaert M."/>
            <person name="Krigas N."/>
            <person name="Grigoriadou K."/>
            <person name="Maloupa E."/>
            <person name="Willems A."/>
        </authorList>
    </citation>
    <scope>NUCLEOTIDE SEQUENCE [LARGE SCALE GENOMIC DNA]</scope>
    <source>
        <strain evidence="3">LMG 31159</strain>
    </source>
</reference>
<accession>A0ABS5EFU9</accession>
<dbReference type="Pfam" id="PF04717">
    <property type="entry name" value="Phage_base_V"/>
    <property type="match status" value="1"/>
</dbReference>
<dbReference type="Proteomes" id="UP000698752">
    <property type="component" value="Unassembled WGS sequence"/>
</dbReference>
<proteinExistence type="predicted"/>
<keyword evidence="3" id="KW-1185">Reference proteome</keyword>
<sequence>MNYHGIFRGICVNNLDPMALGRVQVRVPAVTGDDRDGWALPCRALGSPGAAPPSVGEAVWVMFEGGDPTRPVVVGTHPQ</sequence>
<evidence type="ECO:0000313" key="2">
    <source>
        <dbReference type="EMBL" id="MBR0649883.1"/>
    </source>
</evidence>
<dbReference type="RefSeq" id="WP_211868179.1">
    <property type="nucleotide sequence ID" value="NZ_JAAEDI010000008.1"/>
</dbReference>
<name>A0ABS5EFU9_9PROT</name>
<dbReference type="EMBL" id="JAAEDI010000008">
    <property type="protein sequence ID" value="MBR0649883.1"/>
    <property type="molecule type" value="Genomic_DNA"/>
</dbReference>
<dbReference type="InterPro" id="IPR006531">
    <property type="entry name" value="Gp5/Vgr_OB"/>
</dbReference>